<dbReference type="AlphaFoldDB" id="A0A9W6WIY1"/>
<evidence type="ECO:0000313" key="2">
    <source>
        <dbReference type="EMBL" id="GME75799.1"/>
    </source>
</evidence>
<protein>
    <submittedName>
        <fullName evidence="2">Unnamed protein product</fullName>
    </submittedName>
</protein>
<comment type="caution">
    <text evidence="2">The sequence shown here is derived from an EMBL/GenBank/DDBJ whole genome shotgun (WGS) entry which is preliminary data.</text>
</comment>
<dbReference type="Proteomes" id="UP001165120">
    <property type="component" value="Unassembled WGS sequence"/>
</dbReference>
<keyword evidence="1" id="KW-0472">Membrane</keyword>
<keyword evidence="3" id="KW-1185">Reference proteome</keyword>
<dbReference type="EMBL" id="BSXN01002174">
    <property type="protein sequence ID" value="GME75799.1"/>
    <property type="molecule type" value="Genomic_DNA"/>
</dbReference>
<keyword evidence="1" id="KW-1133">Transmembrane helix</keyword>
<name>A0A9W6WIY1_CANBO</name>
<feature type="transmembrane region" description="Helical" evidence="1">
    <location>
        <begin position="80"/>
        <end position="103"/>
    </location>
</feature>
<keyword evidence="1" id="KW-0812">Transmembrane</keyword>
<proteinExistence type="predicted"/>
<gene>
    <name evidence="2" type="ORF">Cboi02_000493200</name>
</gene>
<accession>A0A9W6WIY1</accession>
<organism evidence="2 3">
    <name type="scientific">Candida boidinii</name>
    <name type="common">Yeast</name>
    <dbReference type="NCBI Taxonomy" id="5477"/>
    <lineage>
        <taxon>Eukaryota</taxon>
        <taxon>Fungi</taxon>
        <taxon>Dikarya</taxon>
        <taxon>Ascomycota</taxon>
        <taxon>Saccharomycotina</taxon>
        <taxon>Pichiomycetes</taxon>
        <taxon>Pichiales</taxon>
        <taxon>Pichiaceae</taxon>
        <taxon>Ogataea</taxon>
        <taxon>Ogataea/Candida clade</taxon>
    </lineage>
</organism>
<evidence type="ECO:0000313" key="3">
    <source>
        <dbReference type="Proteomes" id="UP001165120"/>
    </source>
</evidence>
<reference evidence="2" key="1">
    <citation type="submission" date="2023-04" db="EMBL/GenBank/DDBJ databases">
        <title>Candida boidinii NBRC 10035.</title>
        <authorList>
            <person name="Ichikawa N."/>
            <person name="Sato H."/>
            <person name="Tonouchi N."/>
        </authorList>
    </citation>
    <scope>NUCLEOTIDE SEQUENCE</scope>
    <source>
        <strain evidence="2">NBRC 10035</strain>
    </source>
</reference>
<sequence>MTVLAGLGMISYYLVVAVGPGSPLDFPSLCVTSTDINDDENINLMSSSSDSPVHTNEATGNLRPPEILVSKSVLVKENGGFRFCLVMFLAVVVFTGFSLFLLLKNRTTIESYKFNRIRPSKYGDHRGGDDAFHRNDAGDSIFDLGYKRNWQVVMGTTVIEWLLPIRFTVPKDEDGYVYGDGLSFEVNKVVFNQLKSHNELQQRLSTELGNFRAKQKAIQQQNVQDLISSN</sequence>
<evidence type="ECO:0000256" key="1">
    <source>
        <dbReference type="SAM" id="Phobius"/>
    </source>
</evidence>